<comment type="caution">
    <text evidence="5">The sequence shown here is derived from an EMBL/GenBank/DDBJ whole genome shotgun (WGS) entry which is preliminary data.</text>
</comment>
<reference evidence="5 6" key="1">
    <citation type="submission" date="2021-01" db="EMBL/GenBank/DDBJ databases">
        <title>Genomic Encyclopedia of Type Strains, Phase IV (KMG-IV): sequencing the most valuable type-strain genomes for metagenomic binning, comparative biology and taxonomic classification.</title>
        <authorList>
            <person name="Goeker M."/>
        </authorList>
    </citation>
    <scope>NUCLEOTIDE SEQUENCE [LARGE SCALE GENOMIC DNA]</scope>
    <source>
        <strain evidence="5 6">DSM 24436</strain>
    </source>
</reference>
<protein>
    <submittedName>
        <fullName evidence="5">Sugar (Pentulose or hexulose) kinase</fullName>
    </submittedName>
</protein>
<organism evidence="5 6">
    <name type="scientific">Fusibacter tunisiensis</name>
    <dbReference type="NCBI Taxonomy" id="1008308"/>
    <lineage>
        <taxon>Bacteria</taxon>
        <taxon>Bacillati</taxon>
        <taxon>Bacillota</taxon>
        <taxon>Clostridia</taxon>
        <taxon>Eubacteriales</taxon>
        <taxon>Eubacteriales Family XII. Incertae Sedis</taxon>
        <taxon>Fusibacter</taxon>
    </lineage>
</organism>
<dbReference type="InterPro" id="IPR018485">
    <property type="entry name" value="FGGY_C"/>
</dbReference>
<evidence type="ECO:0000256" key="3">
    <source>
        <dbReference type="ARBA" id="ARBA00022777"/>
    </source>
</evidence>
<dbReference type="GO" id="GO:0016301">
    <property type="term" value="F:kinase activity"/>
    <property type="evidence" value="ECO:0007669"/>
    <property type="project" value="UniProtKB-KW"/>
</dbReference>
<proteinExistence type="inferred from homology"/>
<evidence type="ECO:0000313" key="5">
    <source>
        <dbReference type="EMBL" id="MBM7562670.1"/>
    </source>
</evidence>
<dbReference type="Proteomes" id="UP000767854">
    <property type="component" value="Unassembled WGS sequence"/>
</dbReference>
<name>A0ABS2MTJ7_9FIRM</name>
<feature type="domain" description="Carbohydrate kinase FGGY C-terminal" evidence="4">
    <location>
        <begin position="7"/>
        <end position="82"/>
    </location>
</feature>
<dbReference type="InterPro" id="IPR043129">
    <property type="entry name" value="ATPase_NBD"/>
</dbReference>
<gene>
    <name evidence="5" type="ORF">JOC49_002231</name>
</gene>
<keyword evidence="6" id="KW-1185">Reference proteome</keyword>
<keyword evidence="3 5" id="KW-0418">Kinase</keyword>
<evidence type="ECO:0000256" key="1">
    <source>
        <dbReference type="ARBA" id="ARBA00009156"/>
    </source>
</evidence>
<keyword evidence="2" id="KW-0808">Transferase</keyword>
<dbReference type="Gene3D" id="3.30.420.40">
    <property type="match status" value="1"/>
</dbReference>
<dbReference type="PANTHER" id="PTHR43095:SF5">
    <property type="entry name" value="XYLULOSE KINASE"/>
    <property type="match status" value="1"/>
</dbReference>
<evidence type="ECO:0000313" key="6">
    <source>
        <dbReference type="Proteomes" id="UP000767854"/>
    </source>
</evidence>
<dbReference type="EMBL" id="JAFBDT010000025">
    <property type="protein sequence ID" value="MBM7562670.1"/>
    <property type="molecule type" value="Genomic_DNA"/>
</dbReference>
<dbReference type="PANTHER" id="PTHR43095">
    <property type="entry name" value="SUGAR KINASE"/>
    <property type="match status" value="1"/>
</dbReference>
<dbReference type="Pfam" id="PF02782">
    <property type="entry name" value="FGGY_C"/>
    <property type="match status" value="1"/>
</dbReference>
<dbReference type="SUPFAM" id="SSF53067">
    <property type="entry name" value="Actin-like ATPase domain"/>
    <property type="match status" value="1"/>
</dbReference>
<accession>A0ABS2MTJ7</accession>
<sequence>MPPNTLRHELTKAVLEGVAFGLKDSLDILKDMRIEVKEIRVIGGGAKSRAWRQILADVFGQEILGINTNQGGALGAAILAAVGDGLYPSVEEAAQVMIQTLDPVSPSMDQSKVYAEKHKAYQYLYRCLEPFFEIKK</sequence>
<evidence type="ECO:0000259" key="4">
    <source>
        <dbReference type="Pfam" id="PF02782"/>
    </source>
</evidence>
<evidence type="ECO:0000256" key="2">
    <source>
        <dbReference type="ARBA" id="ARBA00022679"/>
    </source>
</evidence>
<dbReference type="InterPro" id="IPR050406">
    <property type="entry name" value="FGGY_Carb_Kinase"/>
</dbReference>
<comment type="similarity">
    <text evidence="1">Belongs to the FGGY kinase family.</text>
</comment>